<dbReference type="Proteomes" id="UP000230842">
    <property type="component" value="Unassembled WGS sequence"/>
</dbReference>
<reference evidence="4 5" key="1">
    <citation type="submission" date="2017-11" db="EMBL/GenBank/DDBJ databases">
        <title>Genomic Encyclopedia of Archaeal and Bacterial Type Strains, Phase II (KMG-II): From Individual Species to Whole Genera.</title>
        <authorList>
            <person name="Goeker M."/>
        </authorList>
    </citation>
    <scope>NUCLEOTIDE SEQUENCE [LARGE SCALE GENOMIC DNA]</scope>
    <source>
        <strain evidence="4 5">DSM 27763</strain>
    </source>
</reference>
<evidence type="ECO:0000256" key="1">
    <source>
        <dbReference type="ARBA" id="ARBA00008270"/>
    </source>
</evidence>
<evidence type="ECO:0000256" key="2">
    <source>
        <dbReference type="ARBA" id="ARBA00023235"/>
    </source>
</evidence>
<organism evidence="4 5">
    <name type="scientific">Mumia flava</name>
    <dbReference type="NCBI Taxonomy" id="1348852"/>
    <lineage>
        <taxon>Bacteria</taxon>
        <taxon>Bacillati</taxon>
        <taxon>Actinomycetota</taxon>
        <taxon>Actinomycetes</taxon>
        <taxon>Propionibacteriales</taxon>
        <taxon>Nocardioidaceae</taxon>
        <taxon>Mumia</taxon>
    </lineage>
</organism>
<dbReference type="Pfam" id="PF02567">
    <property type="entry name" value="PhzC-PhzF"/>
    <property type="match status" value="1"/>
</dbReference>
<evidence type="ECO:0000313" key="5">
    <source>
        <dbReference type="Proteomes" id="UP000230842"/>
    </source>
</evidence>
<keyword evidence="2" id="KW-0413">Isomerase</keyword>
<name>A0A2M9BIQ2_9ACTN</name>
<dbReference type="GO" id="GO:0005737">
    <property type="term" value="C:cytoplasm"/>
    <property type="evidence" value="ECO:0007669"/>
    <property type="project" value="TreeGrafter"/>
</dbReference>
<dbReference type="SUPFAM" id="SSF54506">
    <property type="entry name" value="Diaminopimelate epimerase-like"/>
    <property type="match status" value="1"/>
</dbReference>
<gene>
    <name evidence="4" type="ORF">CLV56_2063</name>
</gene>
<comment type="caution">
    <text evidence="4">The sequence shown here is derived from an EMBL/GenBank/DDBJ whole genome shotgun (WGS) entry which is preliminary data.</text>
</comment>
<comment type="similarity">
    <text evidence="1">Belongs to the PhzF family.</text>
</comment>
<proteinExistence type="inferred from homology"/>
<dbReference type="NCBIfam" id="TIGR00654">
    <property type="entry name" value="PhzF_family"/>
    <property type="match status" value="1"/>
</dbReference>
<dbReference type="PANTHER" id="PTHR13774">
    <property type="entry name" value="PHENAZINE BIOSYNTHESIS PROTEIN"/>
    <property type="match status" value="1"/>
</dbReference>
<dbReference type="GO" id="GO:0016853">
    <property type="term" value="F:isomerase activity"/>
    <property type="evidence" value="ECO:0007669"/>
    <property type="project" value="UniProtKB-KW"/>
</dbReference>
<keyword evidence="5" id="KW-1185">Reference proteome</keyword>
<dbReference type="InterPro" id="IPR003719">
    <property type="entry name" value="Phenazine_PhzF-like"/>
</dbReference>
<dbReference type="PANTHER" id="PTHR13774:SF39">
    <property type="entry name" value="BIOSYNTHESIS PROTEIN, PUTATIVE-RELATED"/>
    <property type="match status" value="1"/>
</dbReference>
<dbReference type="AlphaFoldDB" id="A0A2M9BIQ2"/>
<evidence type="ECO:0000313" key="4">
    <source>
        <dbReference type="EMBL" id="PJJ57825.1"/>
    </source>
</evidence>
<accession>A0A2M9BIQ2</accession>
<evidence type="ECO:0000256" key="3">
    <source>
        <dbReference type="PIRSR" id="PIRSR016184-1"/>
    </source>
</evidence>
<dbReference type="Gene3D" id="3.10.310.10">
    <property type="entry name" value="Diaminopimelate Epimerase, Chain A, domain 1"/>
    <property type="match status" value="2"/>
</dbReference>
<protein>
    <submittedName>
        <fullName evidence="4">PhzF family phenazine biosynthesis protein</fullName>
    </submittedName>
</protein>
<dbReference type="EMBL" id="PGEZ01000001">
    <property type="protein sequence ID" value="PJJ57825.1"/>
    <property type="molecule type" value="Genomic_DNA"/>
</dbReference>
<sequence>MTEILRYAAFTDDPSGGNPAGVVLDATGLSADEMLAVAAEVGYSETAFLVPRAGEDRAYDVRYFAPRVEVPFCGHATIASGVALAERHGVGGFALHTPSGLVDVDTTRLDGALWATLTSVEPSVEPADPDLVDEALGALRWDRADLDPAYPLSVADAGARHLVLVVRTRDRLTRLAYDVDRLRDAMLGAGLTTVQLIWPDRFGGYQSRNPFPVGGVVEDPATGAAAAAFGAYLAHHGLVEPDASFTIEQGVDLGRPSLLQVQLSRESSRVRVSGKAVSL</sequence>
<feature type="active site" evidence="3">
    <location>
        <position position="45"/>
    </location>
</feature>
<dbReference type="RefSeq" id="WP_245857745.1">
    <property type="nucleotide sequence ID" value="NZ_PGEZ01000001.1"/>
</dbReference>
<dbReference type="PIRSF" id="PIRSF016184">
    <property type="entry name" value="PhzC_PhzF"/>
    <property type="match status" value="1"/>
</dbReference>